<feature type="transmembrane region" description="Helical" evidence="1">
    <location>
        <begin position="173"/>
        <end position="193"/>
    </location>
</feature>
<feature type="transmembrane region" description="Helical" evidence="1">
    <location>
        <begin position="45"/>
        <end position="67"/>
    </location>
</feature>
<feature type="transmembrane region" description="Helical" evidence="1">
    <location>
        <begin position="79"/>
        <end position="101"/>
    </location>
</feature>
<keyword evidence="1" id="KW-1133">Transmembrane helix</keyword>
<dbReference type="Proteomes" id="UP000005622">
    <property type="component" value="Unassembled WGS sequence"/>
</dbReference>
<feature type="transmembrane region" description="Helical" evidence="1">
    <location>
        <begin position="113"/>
        <end position="131"/>
    </location>
</feature>
<protein>
    <submittedName>
        <fullName evidence="2">Uncharacterized protein</fullName>
    </submittedName>
</protein>
<gene>
    <name evidence="2" type="ORF">NERG_02604</name>
</gene>
<dbReference type="HOGENOM" id="CLU_1390586_0_0_1"/>
<name>H8ZG83_NEMA1</name>
<keyword evidence="1" id="KW-0472">Membrane</keyword>
<sequence>MSSVFPVHTQKILYYFYFYYYSRVYRHTHSIHTCLSYKLSYTPLYSYLALLSTCLSFLHTCKYHLIFPLTDFVSCSCSPYIPGLGPSCCFCVWTLFFSYFLCFPCVCTENTLLFYYFYYLGYTAVMHTHSIHTCLSYKLAYTLSYTLLSATLALLFILLLLCAHLSISLDFPWYTLYTARVLFIYVFLGLPVFSCV</sequence>
<keyword evidence="1" id="KW-0812">Transmembrane</keyword>
<feature type="transmembrane region" description="Helical" evidence="1">
    <location>
        <begin position="143"/>
        <end position="167"/>
    </location>
</feature>
<proteinExistence type="predicted"/>
<dbReference type="AlphaFoldDB" id="H8ZG83"/>
<evidence type="ECO:0000256" key="1">
    <source>
        <dbReference type="SAM" id="Phobius"/>
    </source>
</evidence>
<organism evidence="2">
    <name type="scientific">Nematocida ausubeli (strain ATCC PRA-371 / ERTm2)</name>
    <name type="common">Nematode killer fungus</name>
    <dbReference type="NCBI Taxonomy" id="1913371"/>
    <lineage>
        <taxon>Eukaryota</taxon>
        <taxon>Fungi</taxon>
        <taxon>Fungi incertae sedis</taxon>
        <taxon>Microsporidia</taxon>
        <taxon>Nematocida</taxon>
    </lineage>
</organism>
<accession>H8ZG83</accession>
<reference evidence="2" key="1">
    <citation type="submission" date="2011-03" db="EMBL/GenBank/DDBJ databases">
        <title>The Genome Sequence of Nematocida sp1 strain ERTm2.</title>
        <authorList>
            <consortium name="The Broad Institute Genome Sequencing Platform"/>
            <consortium name="The Broad Institute Genome Sequencing Center for Infectious Disease"/>
            <person name="Cuomo C."/>
            <person name="Troemel E."/>
            <person name="Young S.K."/>
            <person name="Zeng Q."/>
            <person name="Gargeya S."/>
            <person name="Fitzgerald M."/>
            <person name="Haas B."/>
            <person name="Abouelleil A."/>
            <person name="Alvarado L."/>
            <person name="Arachchi H.M."/>
            <person name="Berlin A."/>
            <person name="Brown A."/>
            <person name="Chapman S.B."/>
            <person name="Chen Z."/>
            <person name="Dunbar C."/>
            <person name="Freedman E."/>
            <person name="Gearin G."/>
            <person name="Gellesch M."/>
            <person name="Goldberg J."/>
            <person name="Griggs A."/>
            <person name="Gujja S."/>
            <person name="Heilman E.R."/>
            <person name="Heiman D."/>
            <person name="Howarth C."/>
            <person name="Larson L."/>
            <person name="Lui A."/>
            <person name="MacDonald P.J.P."/>
            <person name="Mehta T."/>
            <person name="Montmayeur A."/>
            <person name="Murphy C."/>
            <person name="Neiman D."/>
            <person name="Pearson M."/>
            <person name="Priest M."/>
            <person name="Roberts A."/>
            <person name="Saif S."/>
            <person name="Shea T."/>
            <person name="Shenoy N."/>
            <person name="Sisk P."/>
            <person name="Stolte C."/>
            <person name="Sykes S."/>
            <person name="White J."/>
            <person name="Yandava C."/>
            <person name="Wortman J."/>
            <person name="Nusbaum C."/>
            <person name="Birren B."/>
        </authorList>
    </citation>
    <scope>NUCLEOTIDE SEQUENCE</scope>
    <source>
        <strain evidence="2">ERTm2</strain>
    </source>
</reference>
<evidence type="ECO:0000313" key="2">
    <source>
        <dbReference type="EMBL" id="EHY64358.1"/>
    </source>
</evidence>
<dbReference type="EMBL" id="JH604645">
    <property type="protein sequence ID" value="EHY64358.1"/>
    <property type="molecule type" value="Genomic_DNA"/>
</dbReference>